<dbReference type="Proteomes" id="UP001360560">
    <property type="component" value="Unassembled WGS sequence"/>
</dbReference>
<dbReference type="InterPro" id="IPR029055">
    <property type="entry name" value="Ntn_hydrolases_N"/>
</dbReference>
<proteinExistence type="predicted"/>
<evidence type="ECO:0000256" key="1">
    <source>
        <dbReference type="PIRSR" id="PIRSR600246-1"/>
    </source>
</evidence>
<dbReference type="RefSeq" id="XP_064855978.1">
    <property type="nucleotide sequence ID" value="XM_064999906.1"/>
</dbReference>
<dbReference type="InterPro" id="IPR000246">
    <property type="entry name" value="Peptidase_T2"/>
</dbReference>
<name>A0AAV5QY17_9ASCO</name>
<organism evidence="3 4">
    <name type="scientific">Saccharomycopsis crataegensis</name>
    <dbReference type="NCBI Taxonomy" id="43959"/>
    <lineage>
        <taxon>Eukaryota</taxon>
        <taxon>Fungi</taxon>
        <taxon>Dikarya</taxon>
        <taxon>Ascomycota</taxon>
        <taxon>Saccharomycotina</taxon>
        <taxon>Saccharomycetes</taxon>
        <taxon>Saccharomycopsidaceae</taxon>
        <taxon>Saccharomycopsis</taxon>
    </lineage>
</organism>
<feature type="site" description="Cleavage; by autolysis" evidence="2">
    <location>
        <begin position="216"/>
        <end position="217"/>
    </location>
</feature>
<dbReference type="AlphaFoldDB" id="A0AAV5QY17"/>
<comment type="caution">
    <text evidence="3">The sequence shown here is derived from an EMBL/GenBank/DDBJ whole genome shotgun (WGS) entry which is preliminary data.</text>
</comment>
<dbReference type="Gene3D" id="3.60.20.30">
    <property type="entry name" value="(Glycosyl)asparaginase"/>
    <property type="match status" value="1"/>
</dbReference>
<keyword evidence="4" id="KW-1185">Reference proteome</keyword>
<dbReference type="GeneID" id="90076971"/>
<dbReference type="GO" id="GO:0005737">
    <property type="term" value="C:cytoplasm"/>
    <property type="evidence" value="ECO:0007669"/>
    <property type="project" value="TreeGrafter"/>
</dbReference>
<dbReference type="PANTHER" id="PTHR10188:SF8">
    <property type="entry name" value="THREONINE ASPARTASE 1"/>
    <property type="match status" value="1"/>
</dbReference>
<sequence>MANSHEIVLIHVGAGKHSIKNSKSFKKLLKKACTKGILALNDENLSNTTIYESSGKFEIPTGSMKALSDVSKLIEGSLLTNASIGSSLASDGQVYNDAQILLKVGTSQNCYFGMTGIKNYKFPISRCLNFSRMAEITFGDKELGVTKPCFIVDGGVDYHSQSPLEFFEEGKCDNDTLITNGAERSYHYWDEMRREQSESFEENYQKMNHNIEYITDTIGVSIVDKKGNILNGTSSGGNMLKNPGRIGCASVLGAGTFIMSSRDLPFYKNVIEPKLNSRKRKADEDLDDNGVIYEISLLATGNGEQIISSDISRYCCNYILSALHLEDSKNIYDSAELLSSSITELSTNRLYVGVTGLIRSFVDSQKTTPHQTHLLYAHTTENFTIAFKSSMESSFEYIFSENPNQDIPLRGQIVCVS</sequence>
<evidence type="ECO:0000256" key="2">
    <source>
        <dbReference type="PIRSR" id="PIRSR600246-3"/>
    </source>
</evidence>
<evidence type="ECO:0000313" key="4">
    <source>
        <dbReference type="Proteomes" id="UP001360560"/>
    </source>
</evidence>
<dbReference type="GO" id="GO:0051604">
    <property type="term" value="P:protein maturation"/>
    <property type="evidence" value="ECO:0007669"/>
    <property type="project" value="TreeGrafter"/>
</dbReference>
<protein>
    <submittedName>
        <fullName evidence="3">Uncharacterized protein</fullName>
    </submittedName>
</protein>
<dbReference type="GO" id="GO:0004298">
    <property type="term" value="F:threonine-type endopeptidase activity"/>
    <property type="evidence" value="ECO:0007669"/>
    <property type="project" value="TreeGrafter"/>
</dbReference>
<gene>
    <name evidence="3" type="ORF">DASC09_063220</name>
</gene>
<feature type="active site" description="Nucleophile" evidence="1">
    <location>
        <position position="217"/>
    </location>
</feature>
<dbReference type="Pfam" id="PF01112">
    <property type="entry name" value="Asparaginase_2"/>
    <property type="match status" value="1"/>
</dbReference>
<dbReference type="SUPFAM" id="SSF56235">
    <property type="entry name" value="N-terminal nucleophile aminohydrolases (Ntn hydrolases)"/>
    <property type="match status" value="1"/>
</dbReference>
<accession>A0AAV5QY17</accession>
<dbReference type="PANTHER" id="PTHR10188">
    <property type="entry name" value="L-ASPARAGINASE"/>
    <property type="match status" value="1"/>
</dbReference>
<reference evidence="3 4" key="1">
    <citation type="journal article" date="2023" name="Elife">
        <title>Identification of key yeast species and microbe-microbe interactions impacting larval growth of Drosophila in the wild.</title>
        <authorList>
            <person name="Mure A."/>
            <person name="Sugiura Y."/>
            <person name="Maeda R."/>
            <person name="Honda K."/>
            <person name="Sakurai N."/>
            <person name="Takahashi Y."/>
            <person name="Watada M."/>
            <person name="Katoh T."/>
            <person name="Gotoh A."/>
            <person name="Gotoh Y."/>
            <person name="Taniguchi I."/>
            <person name="Nakamura K."/>
            <person name="Hayashi T."/>
            <person name="Katayama T."/>
            <person name="Uemura T."/>
            <person name="Hattori Y."/>
        </authorList>
    </citation>
    <scope>NUCLEOTIDE SEQUENCE [LARGE SCALE GENOMIC DNA]</scope>
    <source>
        <strain evidence="3 4">SC-9</strain>
    </source>
</reference>
<dbReference type="EMBL" id="BTFZ01000020">
    <property type="protein sequence ID" value="GMM38983.1"/>
    <property type="molecule type" value="Genomic_DNA"/>
</dbReference>
<evidence type="ECO:0000313" key="3">
    <source>
        <dbReference type="EMBL" id="GMM38983.1"/>
    </source>
</evidence>